<accession>A0AA38R8V0</accession>
<name>A0AA38R8V0_9PEZI</name>
<reference evidence="5" key="1">
    <citation type="submission" date="2022-07" db="EMBL/GenBank/DDBJ databases">
        <title>Fungi with potential for degradation of polypropylene.</title>
        <authorList>
            <person name="Gostincar C."/>
        </authorList>
    </citation>
    <scope>NUCLEOTIDE SEQUENCE</scope>
    <source>
        <strain evidence="5">EXF-13308</strain>
    </source>
</reference>
<comment type="similarity">
    <text evidence="1">Belongs to the oxoprolinase family.</text>
</comment>
<dbReference type="Pfam" id="PF01968">
    <property type="entry name" value="Hydantoinase_A"/>
    <property type="match status" value="1"/>
</dbReference>
<dbReference type="InterPro" id="IPR002821">
    <property type="entry name" value="Hydantoinase_A"/>
</dbReference>
<dbReference type="InterPro" id="IPR003692">
    <property type="entry name" value="Hydantoinase_B"/>
</dbReference>
<dbReference type="Pfam" id="PF02538">
    <property type="entry name" value="Hydantoinase_B"/>
    <property type="match status" value="1"/>
</dbReference>
<proteinExistence type="inferred from homology"/>
<dbReference type="PANTHER" id="PTHR11365">
    <property type="entry name" value="5-OXOPROLINASE RELATED"/>
    <property type="match status" value="1"/>
</dbReference>
<feature type="domain" description="Hydantoinase/oxoprolinase N-terminal" evidence="4">
    <location>
        <begin position="28"/>
        <end position="234"/>
    </location>
</feature>
<dbReference type="GO" id="GO:0017168">
    <property type="term" value="F:5-oxoprolinase (ATP-hydrolyzing) activity"/>
    <property type="evidence" value="ECO:0007669"/>
    <property type="project" value="TreeGrafter"/>
</dbReference>
<evidence type="ECO:0000259" key="4">
    <source>
        <dbReference type="Pfam" id="PF05378"/>
    </source>
</evidence>
<dbReference type="PANTHER" id="PTHR11365:SF26">
    <property type="entry name" value="5-OXOPROLINASE"/>
    <property type="match status" value="1"/>
</dbReference>
<dbReference type="InterPro" id="IPR045079">
    <property type="entry name" value="Oxoprolinase-like"/>
</dbReference>
<dbReference type="InterPro" id="IPR008040">
    <property type="entry name" value="Hydant_A_N"/>
</dbReference>
<dbReference type="GO" id="GO:0005829">
    <property type="term" value="C:cytosol"/>
    <property type="evidence" value="ECO:0007669"/>
    <property type="project" value="TreeGrafter"/>
</dbReference>
<dbReference type="EMBL" id="JANBVO010000022">
    <property type="protein sequence ID" value="KAJ9142432.1"/>
    <property type="molecule type" value="Genomic_DNA"/>
</dbReference>
<feature type="domain" description="Hydantoinase A/oxoprolinase" evidence="2">
    <location>
        <begin position="253"/>
        <end position="549"/>
    </location>
</feature>
<sequence length="1320" mass="142745">MGEPTLKSLLTGPAVATTHPSEDDAKIKVYIDRGGTFTDCIGIVPGQADIVIKLLSVDPTNYNDAPTEGIRRILEIATAQAIPRGTQLDTSRIASIRMGTTVATNALLERKGERCALLITKGFGELLQIGHQTRPHLFDLDIKKADVLYSKSVEVDERVTIDVELAENKHIGTTVQGLSGDTVRILKPLNDREVTDALLELWNDGYRSIAVCLAHSYTFPRHELRIAELAREIGFTHISLSSQLTPMIRLVPRGMSATADAYLTPTVKRYIDGFSGAFKGTLENAETTRCQFMQSDGGLADFKRFSGLRAILSGPAGGVVGHAKTTFDPKDNIPVIGFDMGGTSTDVSRYAGKYEHVFETTTAGITIQSPQLDINTVAAGGGSILFWKNGLFTVGPESAGAHPGPACYRKGGPLTVTDANLFLGRLLPEYFPKIFGESEDQPLDTEIVAARFAELTKKVNADTGRDLTPEEVAVGFLNVANEGMCRPIRSLTEGRGYDARNHRLAVFGGAGGQHACAIARTLKIGTVVMHKYSSILSAYGMALAEVVHESLEPSSEVYSGESLPRLRERLDMLEKNVKLELFDQGFGEENLRYERYLNMRYQGTDTSLMILEPLNGDFEEAFLKQHLTEFSFTVPGRPILIDDLRVRGMALDGKIEEEKSLVDQITVARASIKSPGEPISSSMVYFTDTGRVQTPVYRLGRLKINSSVPGPAVILDATQTIVVLPGATATALERHVVIDVGIGAPKELSTDIVDPVQLSVFGHRFMGIAEQMGRTLQKTSVSLNIKERLDFSCAIFGPDGGLVANAPHVPVHLGSMQNAVRYQHEVNLGKLKSGDVLVTNHPDAGGTHLPDITVVTPVFGDDGKEIIFYTASRGHHRDIGGYKGLSGHPECTSLEQEGALITSFKLCSQGKFEEEGITKILVEDPAQYPDCIGSNSIHDNLTDLKAQIAANQRGSLLIQELFVEYGTRTVQRYMNAIQATAEIAVRQYLKKVAKVHPKPLKAVDFLDDGTEIHLEVRIDSQNGSTDFDFTGTGPETYGNRNAPKCLVYSAIIYALRAMINEDIPLNQGCLNPTNIIIPKNTVLSPSCGAAVYTGNSLTSQRVTDVVFKAFQACAASQGCMNSVQIYGGEKAKPGEPFQGFTFMYGETICGGSGAGPTWNGVSAVHTNMTNTRVSDLEILEKRYPILVKQFAIRHGSGGEGAHPGGDGSIRAFEARAATTFSLSSERRTHRPYGMNGGGPGKSGRNLALLHLPDGKNRWANVGGKGVVKLKCGEQLYVHTPGGGAWGAKESDLKDGFGKKLPQYWRGTGSLHAFAATQSEG</sequence>
<dbReference type="GO" id="GO:0006749">
    <property type="term" value="P:glutathione metabolic process"/>
    <property type="evidence" value="ECO:0007669"/>
    <property type="project" value="TreeGrafter"/>
</dbReference>
<evidence type="ECO:0000259" key="3">
    <source>
        <dbReference type="Pfam" id="PF02538"/>
    </source>
</evidence>
<organism evidence="5 6">
    <name type="scientific">Pleurostoma richardsiae</name>
    <dbReference type="NCBI Taxonomy" id="41990"/>
    <lineage>
        <taxon>Eukaryota</taxon>
        <taxon>Fungi</taxon>
        <taxon>Dikarya</taxon>
        <taxon>Ascomycota</taxon>
        <taxon>Pezizomycotina</taxon>
        <taxon>Sordariomycetes</taxon>
        <taxon>Sordariomycetidae</taxon>
        <taxon>Calosphaeriales</taxon>
        <taxon>Pleurostomataceae</taxon>
        <taxon>Pleurostoma</taxon>
    </lineage>
</organism>
<feature type="domain" description="Hydantoinase B/oxoprolinase" evidence="3">
    <location>
        <begin position="754"/>
        <end position="1287"/>
    </location>
</feature>
<evidence type="ECO:0000313" key="5">
    <source>
        <dbReference type="EMBL" id="KAJ9142432.1"/>
    </source>
</evidence>
<gene>
    <name evidence="5" type="ORF">NKR23_g7204</name>
</gene>
<dbReference type="Pfam" id="PF05378">
    <property type="entry name" value="Hydant_A_N"/>
    <property type="match status" value="1"/>
</dbReference>
<evidence type="ECO:0000313" key="6">
    <source>
        <dbReference type="Proteomes" id="UP001174694"/>
    </source>
</evidence>
<comment type="caution">
    <text evidence="5">The sequence shown here is derived from an EMBL/GenBank/DDBJ whole genome shotgun (WGS) entry which is preliminary data.</text>
</comment>
<dbReference type="Proteomes" id="UP001174694">
    <property type="component" value="Unassembled WGS sequence"/>
</dbReference>
<protein>
    <submittedName>
        <fullName evidence="5">Hydantoinase B/oxoprolinase</fullName>
    </submittedName>
</protein>
<evidence type="ECO:0000259" key="2">
    <source>
        <dbReference type="Pfam" id="PF01968"/>
    </source>
</evidence>
<evidence type="ECO:0000256" key="1">
    <source>
        <dbReference type="ARBA" id="ARBA00010403"/>
    </source>
</evidence>
<keyword evidence="6" id="KW-1185">Reference proteome</keyword>